<feature type="region of interest" description="Disordered" evidence="10">
    <location>
        <begin position="1179"/>
        <end position="1229"/>
    </location>
</feature>
<feature type="domain" description="AMOP" evidence="13">
    <location>
        <begin position="283"/>
        <end position="405"/>
    </location>
</feature>
<dbReference type="SUPFAM" id="SSF57196">
    <property type="entry name" value="EGF/Laminin"/>
    <property type="match status" value="4"/>
</dbReference>
<dbReference type="SUPFAM" id="SSF57184">
    <property type="entry name" value="Growth factor receptor domain"/>
    <property type="match status" value="1"/>
</dbReference>
<keyword evidence="7 9" id="KW-1015">Disulfide bond</keyword>
<proteinExistence type="predicted"/>
<dbReference type="GO" id="GO:0005509">
    <property type="term" value="F:calcium ion binding"/>
    <property type="evidence" value="ECO:0007669"/>
    <property type="project" value="InterPro"/>
</dbReference>
<keyword evidence="11" id="KW-0812">Transmembrane</keyword>
<comment type="subcellular location">
    <subcellularLocation>
        <location evidence="1">Secreted</location>
    </subcellularLocation>
</comment>
<evidence type="ECO:0000313" key="15">
    <source>
        <dbReference type="RefSeq" id="XP_036359423.1"/>
    </source>
</evidence>
<feature type="compositionally biased region" description="Basic and acidic residues" evidence="10">
    <location>
        <begin position="1190"/>
        <end position="1203"/>
    </location>
</feature>
<feature type="transmembrane region" description="Helical" evidence="11">
    <location>
        <begin position="1150"/>
        <end position="1173"/>
    </location>
</feature>
<dbReference type="Gene3D" id="2.10.25.10">
    <property type="entry name" value="Laminin"/>
    <property type="match status" value="8"/>
</dbReference>
<dbReference type="Pfam" id="PF06119">
    <property type="entry name" value="NIDO"/>
    <property type="match status" value="1"/>
</dbReference>
<comment type="caution">
    <text evidence="9">Lacks conserved residue(s) required for the propagation of feature annotation.</text>
</comment>
<protein>
    <submittedName>
        <fullName evidence="15">Mucin-like protein</fullName>
    </submittedName>
</protein>
<dbReference type="Proteomes" id="UP000515154">
    <property type="component" value="Linkage group LG6"/>
</dbReference>
<evidence type="ECO:0000313" key="14">
    <source>
        <dbReference type="Proteomes" id="UP000515154"/>
    </source>
</evidence>
<dbReference type="SMART" id="SM00181">
    <property type="entry name" value="EGF"/>
    <property type="match status" value="9"/>
</dbReference>
<dbReference type="InterPro" id="IPR003886">
    <property type="entry name" value="NIDO_dom"/>
</dbReference>
<name>A0A7E6EVN8_9MOLL</name>
<evidence type="ECO:0000256" key="8">
    <source>
        <dbReference type="ARBA" id="ARBA00023180"/>
    </source>
</evidence>
<evidence type="ECO:0000256" key="2">
    <source>
        <dbReference type="ARBA" id="ARBA00022525"/>
    </source>
</evidence>
<dbReference type="InterPro" id="IPR001881">
    <property type="entry name" value="EGF-like_Ca-bd_dom"/>
</dbReference>
<dbReference type="PROSITE" id="PS01187">
    <property type="entry name" value="EGF_CA"/>
    <property type="match status" value="3"/>
</dbReference>
<gene>
    <name evidence="15" type="primary">LOC115213503</name>
</gene>
<dbReference type="GO" id="GO:0005576">
    <property type="term" value="C:extracellular region"/>
    <property type="evidence" value="ECO:0007669"/>
    <property type="project" value="UniProtKB-SubCell"/>
</dbReference>
<feature type="domain" description="EGF-like" evidence="12">
    <location>
        <begin position="816"/>
        <end position="855"/>
    </location>
</feature>
<evidence type="ECO:0000256" key="3">
    <source>
        <dbReference type="ARBA" id="ARBA00022536"/>
    </source>
</evidence>
<dbReference type="RefSeq" id="XP_036359423.1">
    <property type="nucleotide sequence ID" value="XM_036503530.1"/>
</dbReference>
<keyword evidence="14" id="KW-1185">Reference proteome</keyword>
<evidence type="ECO:0000256" key="9">
    <source>
        <dbReference type="PROSITE-ProRule" id="PRU00076"/>
    </source>
</evidence>
<organism evidence="14 15">
    <name type="scientific">Octopus sinensis</name>
    <name type="common">East Asian common octopus</name>
    <dbReference type="NCBI Taxonomy" id="2607531"/>
    <lineage>
        <taxon>Eukaryota</taxon>
        <taxon>Metazoa</taxon>
        <taxon>Spiralia</taxon>
        <taxon>Lophotrochozoa</taxon>
        <taxon>Mollusca</taxon>
        <taxon>Cephalopoda</taxon>
        <taxon>Coleoidea</taxon>
        <taxon>Octopodiformes</taxon>
        <taxon>Octopoda</taxon>
        <taxon>Incirrata</taxon>
        <taxon>Octopodidae</taxon>
        <taxon>Octopus</taxon>
    </lineage>
</organism>
<feature type="disulfide bond" evidence="9">
    <location>
        <begin position="1107"/>
        <end position="1117"/>
    </location>
</feature>
<dbReference type="InterPro" id="IPR005533">
    <property type="entry name" value="AMOP_dom"/>
</dbReference>
<dbReference type="GO" id="GO:0071944">
    <property type="term" value="C:cell periphery"/>
    <property type="evidence" value="ECO:0007669"/>
    <property type="project" value="UniProtKB-ARBA"/>
</dbReference>
<dbReference type="CDD" id="cd00053">
    <property type="entry name" value="EGF"/>
    <property type="match status" value="1"/>
</dbReference>
<reference evidence="15" key="1">
    <citation type="submission" date="2025-08" db="UniProtKB">
        <authorList>
            <consortium name="RefSeq"/>
        </authorList>
    </citation>
    <scope>IDENTIFICATION</scope>
</reference>
<keyword evidence="2" id="KW-0964">Secreted</keyword>
<dbReference type="KEGG" id="osn:115213503"/>
<dbReference type="InterPro" id="IPR000152">
    <property type="entry name" value="EGF-type_Asp/Asn_hydroxyl_site"/>
</dbReference>
<evidence type="ECO:0000256" key="1">
    <source>
        <dbReference type="ARBA" id="ARBA00004613"/>
    </source>
</evidence>
<dbReference type="Pfam" id="PF07645">
    <property type="entry name" value="EGF_CA"/>
    <property type="match status" value="1"/>
</dbReference>
<evidence type="ECO:0000259" key="13">
    <source>
        <dbReference type="PROSITE" id="PS50856"/>
    </source>
</evidence>
<evidence type="ECO:0000256" key="4">
    <source>
        <dbReference type="ARBA" id="ARBA00022729"/>
    </source>
</evidence>
<dbReference type="InterPro" id="IPR024731">
    <property type="entry name" value="NELL2-like_EGF"/>
</dbReference>
<accession>A0A7E6EVN8</accession>
<keyword evidence="6" id="KW-0106">Calcium</keyword>
<evidence type="ECO:0000256" key="7">
    <source>
        <dbReference type="ARBA" id="ARBA00023157"/>
    </source>
</evidence>
<dbReference type="InterPro" id="IPR018097">
    <property type="entry name" value="EGF_Ca-bd_CS"/>
</dbReference>
<evidence type="ECO:0000259" key="12">
    <source>
        <dbReference type="PROSITE" id="PS50026"/>
    </source>
</evidence>
<feature type="disulfide bond" evidence="9">
    <location>
        <begin position="1128"/>
        <end position="1137"/>
    </location>
</feature>
<dbReference type="InterPro" id="IPR009030">
    <property type="entry name" value="Growth_fac_rcpt_cys_sf"/>
</dbReference>
<keyword evidence="11" id="KW-1133">Transmembrane helix</keyword>
<dbReference type="InterPro" id="IPR000742">
    <property type="entry name" value="EGF"/>
</dbReference>
<feature type="domain" description="EGF-like" evidence="12">
    <location>
        <begin position="856"/>
        <end position="896"/>
    </location>
</feature>
<dbReference type="FunFam" id="2.10.25.10:FF:000038">
    <property type="entry name" value="Fibrillin 2"/>
    <property type="match status" value="2"/>
</dbReference>
<keyword evidence="3 9" id="KW-0245">EGF-like domain</keyword>
<evidence type="ECO:0000256" key="11">
    <source>
        <dbReference type="SAM" id="Phobius"/>
    </source>
</evidence>
<dbReference type="PROSITE" id="PS50856">
    <property type="entry name" value="AMOP"/>
    <property type="match status" value="1"/>
</dbReference>
<sequence length="1229" mass="137236">MNYPCSNLATCKNTVGKFVCTCSDGFKGNGSHCTDIDECSDQTDTCSEFANCIDNFGGYSCACNDGFVGDGFKCLEKPMVDYKTEVPVKQNELYGPYFINLKITVFNLIYQNIYVSVNGYIAFGEKSYAQPDGTFPAASPVLAPFWTAFDVAAPGKIFIDSYEYCKDKAILNRIGNMISSAFHAKHAVVVTWENLSPYPASEFGNETITFQSILVSNGTFFYAIFNYDKDNVKLNAEANRDILVGYGDGKGGSTVFAQDKKFFNLLEAGNEVYGLRKTFKMGNRTESSLNCLEWHCKSEKQFHIDSFAIPCPCTLQQAQLDLTFKGVTGNTCYENRFPINGTIQRCCYSQAEKALLKDYPDGGFIYNTNGSFSDGQRYCCKDYPLCNLFYDIHPSDTCSKYQVPGTVFVLDPLVFKMINKKWYSFYGAGEYTLLTVKAPWFDTSVTIQARVEMEDNDQFSKIPVYTAFAIKSENAVLEISEKGNVLIENNTDNIFEKENNIIFFNNMHLEIISVNDSMGIILTLPHYLQQPYLLSGLLTGKMPNGQAIDPSSERDVYRIWEACRVKEKDSLLNYTHKNYSSFNSYSISEDQFIEILSNLTNLVNSINTTCQDNDMFCVCAAVLHKPNLANHTMLYKPEYFERIENFPPFLQDTMNELYLTSGNNTIFLEAADRNNDSINLEIEVNNSKNTFDSSNLNWTLNLDGSPTELKVWAKDSRGATSLYWPEIFFCTCKGNGICKKQSKSERMVSAKNLIRFYGLRCTCSEGYTGADCNTMIDMCTTKPCYHGVSCNSSLGEQEMCGSCPTGLSGNGRVCYDKDFCSKGVCSQKCKDNIGDTYVCSCRNGYKLAADNKTCEDIDECAMPSKCSGFGEYCFNVPGSFQCKCKTGYVSNNGTCEILANKNKFSGSMSINLRDITQIQMAKKLADKSSAEYKTTSEEMKKSILDKIGTDNVVVIDDIVTDKSNRTKRSTDPESLKVLYTVYGNAIDQTQLENLLKSSCGVDCCNFNGLCVAPNSLQINAQDMCNENICDSMSTNCTQEEKGFRCVCKPGFETSPQYDLFKCKDIDECNTIQPCGSIPCSNTFGGYKCLCKSGHVFKNKSKSCVDVCAGHRCKKGDCVKLEESYRCSCHDYWTGKYCDKELEEKEGFRTAAIVIGVVLGILCLLLIGVIVYIIRKYKKPSKTGSNFTDPAELRSSKKVDDKGIDMSNVKAQPNIYSNTGVDNQSYEPDV</sequence>
<dbReference type="PROSITE" id="PS00010">
    <property type="entry name" value="ASX_HYDROXYL"/>
    <property type="match status" value="3"/>
</dbReference>
<keyword evidence="8" id="KW-0325">Glycoprotein</keyword>
<dbReference type="PROSITE" id="PS01186">
    <property type="entry name" value="EGF_2"/>
    <property type="match status" value="4"/>
</dbReference>
<dbReference type="Pfam" id="PF12947">
    <property type="entry name" value="EGF_3"/>
    <property type="match status" value="2"/>
</dbReference>
<dbReference type="PANTHER" id="PTHR24039">
    <property type="entry name" value="FIBRILLIN-RELATED"/>
    <property type="match status" value="1"/>
</dbReference>
<dbReference type="SMART" id="SM00539">
    <property type="entry name" value="NIDO"/>
    <property type="match status" value="1"/>
</dbReference>
<dbReference type="InterPro" id="IPR049883">
    <property type="entry name" value="NOTCH1_EGF-like"/>
</dbReference>
<dbReference type="Pfam" id="PF12662">
    <property type="entry name" value="cEGF"/>
    <property type="match status" value="1"/>
</dbReference>
<dbReference type="GO" id="GO:0007160">
    <property type="term" value="P:cell-matrix adhesion"/>
    <property type="evidence" value="ECO:0007669"/>
    <property type="project" value="InterPro"/>
</dbReference>
<evidence type="ECO:0000256" key="5">
    <source>
        <dbReference type="ARBA" id="ARBA00022737"/>
    </source>
</evidence>
<feature type="domain" description="EGF-like" evidence="12">
    <location>
        <begin position="35"/>
        <end position="73"/>
    </location>
</feature>
<feature type="domain" description="EGF-like" evidence="12">
    <location>
        <begin position="1"/>
        <end position="34"/>
    </location>
</feature>
<feature type="compositionally biased region" description="Polar residues" evidence="10">
    <location>
        <begin position="1208"/>
        <end position="1229"/>
    </location>
</feature>
<feature type="domain" description="EGF-like" evidence="12">
    <location>
        <begin position="1104"/>
        <end position="1138"/>
    </location>
</feature>
<dbReference type="PROSITE" id="PS00022">
    <property type="entry name" value="EGF_1"/>
    <property type="match status" value="1"/>
</dbReference>
<dbReference type="AlphaFoldDB" id="A0A7E6EVN8"/>
<evidence type="ECO:0000256" key="10">
    <source>
        <dbReference type="SAM" id="MobiDB-lite"/>
    </source>
</evidence>
<keyword evidence="4" id="KW-0732">Signal</keyword>
<dbReference type="SMART" id="SM00179">
    <property type="entry name" value="EGF_CA"/>
    <property type="match status" value="7"/>
</dbReference>
<dbReference type="InterPro" id="IPR026823">
    <property type="entry name" value="cEGF"/>
</dbReference>
<evidence type="ECO:0000256" key="6">
    <source>
        <dbReference type="ARBA" id="ARBA00022837"/>
    </source>
</evidence>
<keyword evidence="11" id="KW-0472">Membrane</keyword>
<dbReference type="PROSITE" id="PS50026">
    <property type="entry name" value="EGF_3"/>
    <property type="match status" value="5"/>
</dbReference>
<dbReference type="PANTHER" id="PTHR24039:SF58">
    <property type="entry name" value="EGF-LIKE DOMAIN-CONTAINING PROTEIN"/>
    <property type="match status" value="1"/>
</dbReference>
<dbReference type="CDD" id="cd00054">
    <property type="entry name" value="EGF_CA"/>
    <property type="match status" value="3"/>
</dbReference>
<keyword evidence="5" id="KW-0677">Repeat</keyword>